<dbReference type="InterPro" id="IPR021480">
    <property type="entry name" value="Zinc_ribbon_12"/>
</dbReference>
<feature type="domain" description="Probable zinc-ribbon" evidence="2">
    <location>
        <begin position="224"/>
        <end position="267"/>
    </location>
</feature>
<accession>A0A9D4U2F5</accession>
<dbReference type="PANTHER" id="PTHR31105:SF42">
    <property type="entry name" value="OS02G0258300 PROTEIN"/>
    <property type="match status" value="1"/>
</dbReference>
<dbReference type="InterPro" id="IPR040244">
    <property type="entry name" value="EDR4-like"/>
</dbReference>
<feature type="region of interest" description="Disordered" evidence="1">
    <location>
        <begin position="1"/>
        <end position="22"/>
    </location>
</feature>
<keyword evidence="4" id="KW-1185">Reference proteome</keyword>
<sequence length="772" mass="84430">RERERERERGREGEAAISAPSSHEDFPAATLFFGCRDDDESLRMSAPRRENLQPFAHHRMQAEAMNGRSLSARCFSVEREGTVADFGASSSRWPHNVQYLRYIPASAGACPCFSTMVCSGCSRWDAQSVEGAIERCTDVGPPACTCHRQQQNRKPHLRENSHACCGGAIKQPHDPYSHSVFTCPPNNRWVRPASKRQQQQQWRGATGRSATADGLLSPPLPSAHGAPYVLCQHCSLLLHLPPGTLLPSRSPPFLTLRCGSCLNFSTFSTRHLRAARSSIAAFPPPSVSARELVESAPMPGYGASHGSMQEALVAEALIYGLPESALQFNGMIVHKTRVVHDTDRYNPKTVASKNGPIERRAATAVNEIPDASLEFTNNVNTGSCLDSGKDLKAADSPKGICARAWEDRVVEARDCINPELMRLQAKDLDDSPDDMYGLTLGDRHNTAREDLHSNTEQEITTMSSVQSWVDSLSPDTGYESYSSLHCSEKCAVGCDKHVHSNFHRSPLHQHFGYKSPLELFEKVVFSEDEEMKARTETNSTASSSSSPNNVFQQADVRASGVQVRALSLRRWSKGAVKSDGNIPKLEERDTQRSLSRLFKRGLASHLPVSLKGKVLVNGHVLSSAAAKQAEERAGKLRPGSYWYDCKAGFWGVEGGPCLGILPPLIEELNYPMVGNCSNGDTRVYVNGRELHLKDLAVLSQRGLPEGAGRAYSLGFDGVLVDETTGLEVKHLGKLAPTVERKGKGFGMFACDIPQVTKTSVPIVQGRSANSSQ</sequence>
<feature type="region of interest" description="Disordered" evidence="1">
    <location>
        <begin position="192"/>
        <end position="217"/>
    </location>
</feature>
<dbReference type="OrthoDB" id="2020426at2759"/>
<dbReference type="GO" id="GO:1900150">
    <property type="term" value="P:regulation of defense response to fungus"/>
    <property type="evidence" value="ECO:0007669"/>
    <property type="project" value="InterPro"/>
</dbReference>
<organism evidence="3 4">
    <name type="scientific">Adiantum capillus-veneris</name>
    <name type="common">Maidenhair fern</name>
    <dbReference type="NCBI Taxonomy" id="13818"/>
    <lineage>
        <taxon>Eukaryota</taxon>
        <taxon>Viridiplantae</taxon>
        <taxon>Streptophyta</taxon>
        <taxon>Embryophyta</taxon>
        <taxon>Tracheophyta</taxon>
        <taxon>Polypodiopsida</taxon>
        <taxon>Polypodiidae</taxon>
        <taxon>Polypodiales</taxon>
        <taxon>Pteridineae</taxon>
        <taxon>Pteridaceae</taxon>
        <taxon>Vittarioideae</taxon>
        <taxon>Adiantum</taxon>
    </lineage>
</organism>
<dbReference type="AlphaFoldDB" id="A0A9D4U2F5"/>
<evidence type="ECO:0000313" key="4">
    <source>
        <dbReference type="Proteomes" id="UP000886520"/>
    </source>
</evidence>
<gene>
    <name evidence="3" type="ORF">GOP47_0024801</name>
</gene>
<dbReference type="PANTHER" id="PTHR31105">
    <property type="entry name" value="EXTRA-LARGE G-PROTEIN-LIKE"/>
    <property type="match status" value="1"/>
</dbReference>
<evidence type="ECO:0000256" key="1">
    <source>
        <dbReference type="SAM" id="MobiDB-lite"/>
    </source>
</evidence>
<feature type="compositionally biased region" description="Low complexity" evidence="1">
    <location>
        <begin position="536"/>
        <end position="549"/>
    </location>
</feature>
<proteinExistence type="predicted"/>
<feature type="non-terminal residue" evidence="3">
    <location>
        <position position="1"/>
    </location>
</feature>
<dbReference type="EMBL" id="JABFUD020000024">
    <property type="protein sequence ID" value="KAI5060381.1"/>
    <property type="molecule type" value="Genomic_DNA"/>
</dbReference>
<feature type="compositionally biased region" description="Basic and acidic residues" evidence="1">
    <location>
        <begin position="1"/>
        <end position="14"/>
    </location>
</feature>
<evidence type="ECO:0000259" key="2">
    <source>
        <dbReference type="Pfam" id="PF11331"/>
    </source>
</evidence>
<protein>
    <recommendedName>
        <fullName evidence="2">Probable zinc-ribbon domain-containing protein</fullName>
    </recommendedName>
</protein>
<reference evidence="3" key="1">
    <citation type="submission" date="2021-01" db="EMBL/GenBank/DDBJ databases">
        <title>Adiantum capillus-veneris genome.</title>
        <authorList>
            <person name="Fang Y."/>
            <person name="Liao Q."/>
        </authorList>
    </citation>
    <scope>NUCLEOTIDE SEQUENCE</scope>
    <source>
        <strain evidence="3">H3</strain>
        <tissue evidence="3">Leaf</tissue>
    </source>
</reference>
<evidence type="ECO:0000313" key="3">
    <source>
        <dbReference type="EMBL" id="KAI5060381.1"/>
    </source>
</evidence>
<feature type="region of interest" description="Disordered" evidence="1">
    <location>
        <begin position="531"/>
        <end position="550"/>
    </location>
</feature>
<dbReference type="Pfam" id="PF11331">
    <property type="entry name" value="Zn_ribbon_12"/>
    <property type="match status" value="1"/>
</dbReference>
<comment type="caution">
    <text evidence="3">The sequence shown here is derived from an EMBL/GenBank/DDBJ whole genome shotgun (WGS) entry which is preliminary data.</text>
</comment>
<dbReference type="Proteomes" id="UP000886520">
    <property type="component" value="Chromosome 24"/>
</dbReference>
<name>A0A9D4U2F5_ADICA</name>